<dbReference type="EMBL" id="BAAALS010000004">
    <property type="protein sequence ID" value="GAA1741763.1"/>
    <property type="molecule type" value="Genomic_DNA"/>
</dbReference>
<organism evidence="1 2">
    <name type="scientific">Luedemannella helvata</name>
    <dbReference type="NCBI Taxonomy" id="349315"/>
    <lineage>
        <taxon>Bacteria</taxon>
        <taxon>Bacillati</taxon>
        <taxon>Actinomycetota</taxon>
        <taxon>Actinomycetes</taxon>
        <taxon>Micromonosporales</taxon>
        <taxon>Micromonosporaceae</taxon>
        <taxon>Luedemannella</taxon>
    </lineage>
</organism>
<keyword evidence="1" id="KW-0238">DNA-binding</keyword>
<dbReference type="GO" id="GO:0003677">
    <property type="term" value="F:DNA binding"/>
    <property type="evidence" value="ECO:0007669"/>
    <property type="project" value="UniProtKB-KW"/>
</dbReference>
<accession>A0ABP4VYB9</accession>
<protein>
    <submittedName>
        <fullName evidence="1">DNA-binding protein</fullName>
    </submittedName>
</protein>
<comment type="caution">
    <text evidence="1">The sequence shown here is derived from an EMBL/GenBank/DDBJ whole genome shotgun (WGS) entry which is preliminary data.</text>
</comment>
<evidence type="ECO:0000313" key="1">
    <source>
        <dbReference type="EMBL" id="GAA1741763.1"/>
    </source>
</evidence>
<gene>
    <name evidence="1" type="ORF">GCM10009681_10640</name>
</gene>
<name>A0ABP4VYB9_9ACTN</name>
<dbReference type="Proteomes" id="UP001500655">
    <property type="component" value="Unassembled WGS sequence"/>
</dbReference>
<keyword evidence="2" id="KW-1185">Reference proteome</keyword>
<sequence>MTIEALREAGAILPGEAPADRSVDTITARTYAHPVLDGRTVVRLVPGALGEAEDLSMEYLGFGMVGAPVAVGHGRRQALGFPAWALVNDPANGRHALALVKDMEKLAALAKSRPGLAKESYDELADRLGRAAPHFLPTFWEQAGRAFLAAENPKGAGTCFSAARQAEQVHGLPVDEDRLRDVHLEFAFAGALTAKALSEYARQVAQRRPAVEAYELVRTLAVRRVAGGLPPYVGMADDLKRLAKAAGLTPDAEAESVIGELLGYPAVAKSHEGFWKAYRPALLRLARRDPATRGRLLALLPDPPGYAEVDTDAWLELLDEAGALDALRSPATAPEPARPVGGVAAWAQRFIDYRASGWRRRGTAPRWNALFAELIDPIREDLLASDGELRLGAGSTAFAELDLLDVCLAAGVPVAGQRAGARRAFDLSDWLALPAGSRRDLTAIARDPRFLPRLVNGLREHLGLRRDDETAQRRQKALRERATWKLEPAGLRLAAHSWLAAIGERIGPEPTSLVLADVIDETAGLWTYDGLSLAPDTFAALASADMAGALARSLRGGLIAELGWPEHEATATEVGEATELEFWPQLVFSGPTRAVVLGPEGVELDHTFRAPQGVTFDRYDDPRVGAFVDGQLRIDWSTGCYWSGRPTEALGGTRGWYRWWSDGGLPLPGGGRTSGDRPLRVGDAAEPDHTRVISDGSTYWRLEDHPDQDGAEQWREFDPATGAGGRWSVPAFFDVALAAGDSFHPKWSDLRPAPAAFAASPLGWRDGLVGWRVIRHTDGAYTGTGIDGRTVRWAPADGPDRYGRLAGALRLPGDDPVRPVTYDGSDDEDAGGLVTVWDVDGRLPVTRWRTGPGLPAPVFWHPLRPRDEAGSKALRCADGDLAARLLAACAQASAKDVPDAARRAVRELLGEITDATLREAVAWSVTMAERTRRLQGDLAGLLAERLNPPTPQVPTAKARPAVSEAELVRVVVDLGMPDDTAGHTGPGTMADQVTSVAALLSAGSGTADELPAAETAWAYALPNLGALVVRAASPLTSETDRTALRELLRVLAGFGHVGADPRLRVLTVTCPETLVDREGGAVLRTGTSTLVILRGPQQYHRERGDWERVAIEFSPTGEFGIPDQVLVTSARVLTGWGDPARLADAIELLESEGAAPLATGSFDRVVAATGMSRSEAALLLAGLPGLTSWEANFLTTGQRATLGLRADTLRAARDTLRELPAADRLALLDAAMPADPADLWRHGPDADGLARRWVERFGVVAPIADDLLAEADRMLPRGGGQTVRVLARPTPGDWLHTDGVSEAYDWGTRTTAPSGTPFDENHLVAAAVALPWLAYRLPVGDPVRAGLPAAYRLVRERLRNDALLLDAEYLERASVPPGMPALVEGEHDDDAAFYSLRPAALSGVDDPALAFVEHDIAASLRLLLSDGLAALMDAIDSETLPAGRFAQDPTVSVPDLVEAVAAEYGLPADAAAYYLQLLALPDPTDRRVTEWNGWKTARLTAARKALAATDLVVEAKRERAGRSVFLPGGWLAFTAPNLPVEAWKTSLGTDGSLPDGRVLVTTPVPELFRASWARVVAGDLPRYHSLSEE</sequence>
<dbReference type="RefSeq" id="WP_344077446.1">
    <property type="nucleotide sequence ID" value="NZ_BAAALS010000004.1"/>
</dbReference>
<reference evidence="2" key="1">
    <citation type="journal article" date="2019" name="Int. J. Syst. Evol. Microbiol.">
        <title>The Global Catalogue of Microorganisms (GCM) 10K type strain sequencing project: providing services to taxonomists for standard genome sequencing and annotation.</title>
        <authorList>
            <consortium name="The Broad Institute Genomics Platform"/>
            <consortium name="The Broad Institute Genome Sequencing Center for Infectious Disease"/>
            <person name="Wu L."/>
            <person name="Ma J."/>
        </authorList>
    </citation>
    <scope>NUCLEOTIDE SEQUENCE [LARGE SCALE GENOMIC DNA]</scope>
    <source>
        <strain evidence="2">JCM 13249</strain>
    </source>
</reference>
<evidence type="ECO:0000313" key="2">
    <source>
        <dbReference type="Proteomes" id="UP001500655"/>
    </source>
</evidence>
<proteinExistence type="predicted"/>